<evidence type="ECO:0000313" key="1">
    <source>
        <dbReference type="EMBL" id="MDT0678714.1"/>
    </source>
</evidence>
<sequence length="240" mass="29003">MLLRNINSTFIKSLYFIIFIPLIAFSQNSERINYTTYFDSILGISDQLIYNGVQFEDLYRSNQENFRYLEIPQYHIGNIQYDGQDYYNINMKYDLVDDQVIIMSTGKFNFFDVQLIQEKVQNFDFRNRHFVFYNANETLEKGFYEEAYKDENVVFLVKHTKIPKKRNGNKFSYYIFNYKESYFIKANDILTEISTLKDVKKLFNKDTVILQSYPKFNAQNKNDTFKLYLVRLLKYLKRNQ</sequence>
<protein>
    <submittedName>
        <fullName evidence="1">Uncharacterized protein</fullName>
    </submittedName>
</protein>
<organism evidence="1 2">
    <name type="scientific">Autumnicola musiva</name>
    <dbReference type="NCBI Taxonomy" id="3075589"/>
    <lineage>
        <taxon>Bacteria</taxon>
        <taxon>Pseudomonadati</taxon>
        <taxon>Bacteroidota</taxon>
        <taxon>Flavobacteriia</taxon>
        <taxon>Flavobacteriales</taxon>
        <taxon>Flavobacteriaceae</taxon>
        <taxon>Autumnicola</taxon>
    </lineage>
</organism>
<accession>A0ABU3DB29</accession>
<reference evidence="1 2" key="1">
    <citation type="submission" date="2023-09" db="EMBL/GenBank/DDBJ databases">
        <authorList>
            <person name="Rey-Velasco X."/>
        </authorList>
    </citation>
    <scope>NUCLEOTIDE SEQUENCE [LARGE SCALE GENOMIC DNA]</scope>
    <source>
        <strain evidence="1 2">F117</strain>
    </source>
</reference>
<dbReference type="EMBL" id="JAVRHK010000032">
    <property type="protein sequence ID" value="MDT0678714.1"/>
    <property type="molecule type" value="Genomic_DNA"/>
</dbReference>
<dbReference type="Proteomes" id="UP001262582">
    <property type="component" value="Unassembled WGS sequence"/>
</dbReference>
<evidence type="ECO:0000313" key="2">
    <source>
        <dbReference type="Proteomes" id="UP001262582"/>
    </source>
</evidence>
<name>A0ABU3DB29_9FLAO</name>
<dbReference type="RefSeq" id="WP_311505047.1">
    <property type="nucleotide sequence ID" value="NZ_JAVRHK010000032.1"/>
</dbReference>
<comment type="caution">
    <text evidence="1">The sequence shown here is derived from an EMBL/GenBank/DDBJ whole genome shotgun (WGS) entry which is preliminary data.</text>
</comment>
<proteinExistence type="predicted"/>
<keyword evidence="2" id="KW-1185">Reference proteome</keyword>
<gene>
    <name evidence="1" type="ORF">RM539_19225</name>
</gene>